<dbReference type="Proteomes" id="UP000516046">
    <property type="component" value="Chromosome"/>
</dbReference>
<reference evidence="4 5" key="1">
    <citation type="submission" date="2020-08" db="EMBL/GenBank/DDBJ databases">
        <authorList>
            <person name="Ren C."/>
            <person name="Gu Y."/>
            <person name="Xu Y."/>
        </authorList>
    </citation>
    <scope>NUCLEOTIDE SEQUENCE [LARGE SCALE GENOMIC DNA]</scope>
    <source>
        <strain evidence="4 5">LBM18003</strain>
    </source>
</reference>
<sequence length="390" mass="42270">MITREQATALIQEQLVKTIFQDVPKQSAVLPLMRQLPNMTSKQTKIPVLDMLPMAYWVNGDTGFKQTSEQSWDNVYMTAAELAVIVPIPEAVMADSSYDILGEATPRVNEAMGQRIDQAILFGLNRPSEWQTDIITRARNAGNNVSGGISYDGLLGTNGLISKVEDSGHMVNGIVASVKTRSALRGIKDTTGHPLFMSDMKAATPYTLDGTSIAFPMNGSFDNTVALMVAGDFSQAVYAMRQDITVKLLDQGVIQDPTTKAIVYNLAQQDMIALRVVMRLGWALPNYATRLDEDRTTVPFAYMEPASAFTDYKVTLTVKDDATTPVAISGATVDVDGSRLKTDASGQAVYNLRTGTYPVTIKASGYRTVTDTITVSTSAVTKSITLPINA</sequence>
<dbReference type="Pfam" id="PF05065">
    <property type="entry name" value="Phage_capsid"/>
    <property type="match status" value="1"/>
</dbReference>
<dbReference type="NCBIfam" id="TIGR01554">
    <property type="entry name" value="major_cap_HK97"/>
    <property type="match status" value="1"/>
</dbReference>
<proteinExistence type="predicted"/>
<dbReference type="KEGG" id="caml:H6X83_04060"/>
<comment type="subcellular location">
    <subcellularLocation>
        <location evidence="1">Virion</location>
    </subcellularLocation>
</comment>
<protein>
    <submittedName>
        <fullName evidence="4">Phage major capsid protein</fullName>
    </submittedName>
</protein>
<dbReference type="Pfam" id="PF08308">
    <property type="entry name" value="PEGA"/>
    <property type="match status" value="1"/>
</dbReference>
<dbReference type="InterPro" id="IPR013229">
    <property type="entry name" value="PEGA"/>
</dbReference>
<dbReference type="SUPFAM" id="SSF49464">
    <property type="entry name" value="Carboxypeptidase regulatory domain-like"/>
    <property type="match status" value="1"/>
</dbReference>
<dbReference type="InterPro" id="IPR054612">
    <property type="entry name" value="Phage_capsid-like_C"/>
</dbReference>
<dbReference type="Gene3D" id="3.30.2400.10">
    <property type="entry name" value="Major capsid protein gp5"/>
    <property type="match status" value="1"/>
</dbReference>
<evidence type="ECO:0000256" key="1">
    <source>
        <dbReference type="ARBA" id="ARBA00004328"/>
    </source>
</evidence>
<evidence type="ECO:0000313" key="5">
    <source>
        <dbReference type="Proteomes" id="UP000516046"/>
    </source>
</evidence>
<evidence type="ECO:0000259" key="2">
    <source>
        <dbReference type="Pfam" id="PF05065"/>
    </source>
</evidence>
<dbReference type="InterPro" id="IPR008969">
    <property type="entry name" value="CarboxyPept-like_regulatory"/>
</dbReference>
<keyword evidence="5" id="KW-1185">Reference proteome</keyword>
<dbReference type="RefSeq" id="WP_212507885.1">
    <property type="nucleotide sequence ID" value="NZ_CP060696.1"/>
</dbReference>
<dbReference type="EMBL" id="CP060696">
    <property type="protein sequence ID" value="QNO18818.1"/>
    <property type="molecule type" value="Genomic_DNA"/>
</dbReference>
<dbReference type="Gene3D" id="3.30.2320.10">
    <property type="entry name" value="hypothetical protein PF0899 domain"/>
    <property type="match status" value="1"/>
</dbReference>
<gene>
    <name evidence="4" type="ORF">H6X83_04060</name>
</gene>
<feature type="domain" description="PEGA" evidence="3">
    <location>
        <begin position="329"/>
        <end position="382"/>
    </location>
</feature>
<evidence type="ECO:0000313" key="4">
    <source>
        <dbReference type="EMBL" id="QNO18818.1"/>
    </source>
</evidence>
<dbReference type="SUPFAM" id="SSF56563">
    <property type="entry name" value="Major capsid protein gp5"/>
    <property type="match status" value="1"/>
</dbReference>
<feature type="domain" description="Phage capsid-like C-terminal" evidence="2">
    <location>
        <begin position="9"/>
        <end position="285"/>
    </location>
</feature>
<evidence type="ECO:0000259" key="3">
    <source>
        <dbReference type="Pfam" id="PF08308"/>
    </source>
</evidence>
<dbReference type="AlphaFoldDB" id="A0A7G9WJF6"/>
<organism evidence="4 5">
    <name type="scientific">Caproicibacterium amylolyticum</name>
    <dbReference type="NCBI Taxonomy" id="2766537"/>
    <lineage>
        <taxon>Bacteria</taxon>
        <taxon>Bacillati</taxon>
        <taxon>Bacillota</taxon>
        <taxon>Clostridia</taxon>
        <taxon>Eubacteriales</taxon>
        <taxon>Oscillospiraceae</taxon>
        <taxon>Caproicibacterium</taxon>
    </lineage>
</organism>
<accession>A0A7G9WJF6</accession>
<name>A0A7G9WJF6_9FIRM</name>
<dbReference type="InterPro" id="IPR024455">
    <property type="entry name" value="Phage_capsid"/>
</dbReference>
<dbReference type="Gene3D" id="2.60.40.1120">
    <property type="entry name" value="Carboxypeptidase-like, regulatory domain"/>
    <property type="match status" value="1"/>
</dbReference>